<organism evidence="3">
    <name type="scientific">Strongyloides ratti</name>
    <name type="common">Parasitic roundworm</name>
    <dbReference type="NCBI Taxonomy" id="34506"/>
    <lineage>
        <taxon>Eukaryota</taxon>
        <taxon>Metazoa</taxon>
        <taxon>Ecdysozoa</taxon>
        <taxon>Nematoda</taxon>
        <taxon>Chromadorea</taxon>
        <taxon>Rhabditida</taxon>
        <taxon>Tylenchina</taxon>
        <taxon>Panagrolaimomorpha</taxon>
        <taxon>Strongyloidoidea</taxon>
        <taxon>Strongyloididae</taxon>
        <taxon>Strongyloides</taxon>
    </lineage>
</organism>
<feature type="compositionally biased region" description="Acidic residues" evidence="1">
    <location>
        <begin position="1"/>
        <end position="10"/>
    </location>
</feature>
<dbReference type="GeneID" id="36378893"/>
<name>A0A090MY42_STRRB</name>
<feature type="transmembrane region" description="Helical" evidence="2">
    <location>
        <begin position="250"/>
        <end position="275"/>
    </location>
</feature>
<dbReference type="RefSeq" id="XP_024505729.1">
    <property type="nucleotide sequence ID" value="XM_024652120.1"/>
</dbReference>
<keyword evidence="2" id="KW-0812">Transmembrane</keyword>
<evidence type="ECO:0000256" key="2">
    <source>
        <dbReference type="SAM" id="Phobius"/>
    </source>
</evidence>
<accession>A0A090MY42</accession>
<dbReference type="Proteomes" id="UP000035682">
    <property type="component" value="Unplaced"/>
</dbReference>
<dbReference type="WormBase" id="SRAE_2000119700">
    <property type="protein sequence ID" value="SRP04410"/>
    <property type="gene ID" value="WBGene00261399"/>
</dbReference>
<sequence length="331" mass="39196">MMFQNSEEEIMERSSHTSNFEEPLQDIKNAKFESLPSKKFNDEYKFEETIVEKMFTEEICSSSEGIPYIDENIGVNYEAYDLSLIVFDKTEKRYLDSNYVDKETKECLKKKDENNKKVRFEKDISEYDNLKENFDWWLNKKENRRKSYEQMIPLNETTLTKEIENDMQQESNDQFFAASKLSICLKLLKYFFLFLLFFIPLFLISLAFFGFGLCDIQPTIPHSLYFIGFFIFISFVLSILLSLDWSPAIAIFLTIILSIICIILTGFILFVTYWFSDFYYLLQQQPPHCPTFYCSDRSVFAYVTAILLSWISLGIILYLNKNIFSKVTFCK</sequence>
<reference evidence="5" key="2">
    <citation type="submission" date="2020-12" db="UniProtKB">
        <authorList>
            <consortium name="WormBaseParasite"/>
        </authorList>
    </citation>
    <scope>IDENTIFICATION</scope>
</reference>
<gene>
    <name evidence="3 5 6" type="ORF">SRAE_2000119700</name>
</gene>
<feature type="transmembrane region" description="Helical" evidence="2">
    <location>
        <begin position="190"/>
        <end position="211"/>
    </location>
</feature>
<evidence type="ECO:0000313" key="4">
    <source>
        <dbReference type="Proteomes" id="UP000035682"/>
    </source>
</evidence>
<evidence type="ECO:0000313" key="5">
    <source>
        <dbReference type="WBParaSite" id="SRAE_2000119700.1"/>
    </source>
</evidence>
<feature type="transmembrane region" description="Helical" evidence="2">
    <location>
        <begin position="223"/>
        <end position="243"/>
    </location>
</feature>
<keyword evidence="2" id="KW-0472">Membrane</keyword>
<dbReference type="CTD" id="36378893"/>
<dbReference type="WBParaSite" id="SRAE_2000119700.1">
    <property type="protein sequence ID" value="SRAE_2000119700.1"/>
    <property type="gene ID" value="WBGene00261399"/>
</dbReference>
<dbReference type="EMBL" id="LN609529">
    <property type="protein sequence ID" value="CEF66529.1"/>
    <property type="molecule type" value="Genomic_DNA"/>
</dbReference>
<dbReference type="AlphaFoldDB" id="A0A090MY42"/>
<reference evidence="3 4" key="1">
    <citation type="submission" date="2014-09" db="EMBL/GenBank/DDBJ databases">
        <authorList>
            <person name="Martin A.A."/>
        </authorList>
    </citation>
    <scope>NUCLEOTIDE SEQUENCE</scope>
    <source>
        <strain evidence="4">ED321</strain>
        <strain evidence="3">ED321 Heterogonic</strain>
    </source>
</reference>
<feature type="region of interest" description="Disordered" evidence="1">
    <location>
        <begin position="1"/>
        <end position="22"/>
    </location>
</feature>
<protein>
    <submittedName>
        <fullName evidence="5">Marvel domain-containing protein</fullName>
    </submittedName>
</protein>
<proteinExistence type="predicted"/>
<keyword evidence="4" id="KW-1185">Reference proteome</keyword>
<feature type="transmembrane region" description="Helical" evidence="2">
    <location>
        <begin position="299"/>
        <end position="319"/>
    </location>
</feature>
<evidence type="ECO:0000313" key="3">
    <source>
        <dbReference type="EMBL" id="CEF66529.1"/>
    </source>
</evidence>
<evidence type="ECO:0000256" key="1">
    <source>
        <dbReference type="SAM" id="MobiDB-lite"/>
    </source>
</evidence>
<evidence type="ECO:0000313" key="6">
    <source>
        <dbReference type="WormBase" id="SRAE_2000119700"/>
    </source>
</evidence>
<keyword evidence="2" id="KW-1133">Transmembrane helix</keyword>